<evidence type="ECO:0000256" key="2">
    <source>
        <dbReference type="ARBA" id="ARBA00023125"/>
    </source>
</evidence>
<evidence type="ECO:0000313" key="5">
    <source>
        <dbReference type="EMBL" id="GIP54328.1"/>
    </source>
</evidence>
<dbReference type="SUPFAM" id="SSF46689">
    <property type="entry name" value="Homeodomain-like"/>
    <property type="match status" value="2"/>
</dbReference>
<evidence type="ECO:0000256" key="3">
    <source>
        <dbReference type="ARBA" id="ARBA00023163"/>
    </source>
</evidence>
<dbReference type="PANTHER" id="PTHR43280">
    <property type="entry name" value="ARAC-FAMILY TRANSCRIPTIONAL REGULATOR"/>
    <property type="match status" value="1"/>
</dbReference>
<dbReference type="Proteomes" id="UP000679992">
    <property type="component" value="Unassembled WGS sequence"/>
</dbReference>
<protein>
    <submittedName>
        <fullName evidence="5">HTH-type transcriptional regulator YisR</fullName>
    </submittedName>
</protein>
<dbReference type="InterPro" id="IPR009057">
    <property type="entry name" value="Homeodomain-like_sf"/>
</dbReference>
<accession>A0ABQ4MEC1</accession>
<dbReference type="InterPro" id="IPR003313">
    <property type="entry name" value="AraC-bd"/>
</dbReference>
<dbReference type="Gene3D" id="1.10.10.60">
    <property type="entry name" value="Homeodomain-like"/>
    <property type="match status" value="2"/>
</dbReference>
<sequence length="296" mass="34868">MVKTNVIKAAEIVHIPAPPAPYFLECGYAVYNAGDQHPNRSNIGVFDLLFIESGTMYIGEEDRQWELGPGKSLLLLPDRYHYAVKPCEDRCTFYWLHFHTICSWQETPSEIPAAFQPEEHSRTFKTSPYTIQLPKMWTLPYPAQTYQLMDRLRQYSAERQSSAYWSQQQSFEELLRMMDLRQLEQTTSPVVTLAEQTEAYIRNNYRSELTSQSFSEALHFHYNYITRCMKQIYGMTPNDYLLHYRLEQAKLLLLKTEWPVAEIAKEVGFRNAPYFSNRFTLKNGCSPQQFRKQYSR</sequence>
<dbReference type="Pfam" id="PF12833">
    <property type="entry name" value="HTH_18"/>
    <property type="match status" value="1"/>
</dbReference>
<dbReference type="InterPro" id="IPR018060">
    <property type="entry name" value="HTH_AraC"/>
</dbReference>
<dbReference type="Pfam" id="PF02311">
    <property type="entry name" value="AraC_binding"/>
    <property type="match status" value="1"/>
</dbReference>
<evidence type="ECO:0000259" key="4">
    <source>
        <dbReference type="PROSITE" id="PS01124"/>
    </source>
</evidence>
<gene>
    <name evidence="5" type="primary">yisR_2</name>
    <name evidence="5" type="ORF">J42TS3_33630</name>
</gene>
<evidence type="ECO:0000256" key="1">
    <source>
        <dbReference type="ARBA" id="ARBA00023015"/>
    </source>
</evidence>
<evidence type="ECO:0000313" key="6">
    <source>
        <dbReference type="Proteomes" id="UP000679992"/>
    </source>
</evidence>
<dbReference type="PANTHER" id="PTHR43280:SF2">
    <property type="entry name" value="HTH-TYPE TRANSCRIPTIONAL REGULATOR EXSA"/>
    <property type="match status" value="1"/>
</dbReference>
<keyword evidence="2" id="KW-0238">DNA-binding</keyword>
<dbReference type="InterPro" id="IPR037923">
    <property type="entry name" value="HTH-like"/>
</dbReference>
<keyword evidence="3" id="KW-0804">Transcription</keyword>
<feature type="domain" description="HTH araC/xylS-type" evidence="4">
    <location>
        <begin position="195"/>
        <end position="293"/>
    </location>
</feature>
<proteinExistence type="predicted"/>
<name>A0ABQ4MEC1_9BACL</name>
<dbReference type="SMART" id="SM00342">
    <property type="entry name" value="HTH_ARAC"/>
    <property type="match status" value="1"/>
</dbReference>
<comment type="caution">
    <text evidence="5">The sequence shown here is derived from an EMBL/GenBank/DDBJ whole genome shotgun (WGS) entry which is preliminary data.</text>
</comment>
<dbReference type="SUPFAM" id="SSF51215">
    <property type="entry name" value="Regulatory protein AraC"/>
    <property type="match status" value="1"/>
</dbReference>
<keyword evidence="6" id="KW-1185">Reference proteome</keyword>
<keyword evidence="1" id="KW-0805">Transcription regulation</keyword>
<dbReference type="PROSITE" id="PS01124">
    <property type="entry name" value="HTH_ARAC_FAMILY_2"/>
    <property type="match status" value="1"/>
</dbReference>
<dbReference type="EMBL" id="BOSL01000011">
    <property type="protein sequence ID" value="GIP54328.1"/>
    <property type="molecule type" value="Genomic_DNA"/>
</dbReference>
<organism evidence="5 6">
    <name type="scientific">Paenibacillus vini</name>
    <dbReference type="NCBI Taxonomy" id="1476024"/>
    <lineage>
        <taxon>Bacteria</taxon>
        <taxon>Bacillati</taxon>
        <taxon>Bacillota</taxon>
        <taxon>Bacilli</taxon>
        <taxon>Bacillales</taxon>
        <taxon>Paenibacillaceae</taxon>
        <taxon>Paenibacillus</taxon>
    </lineage>
</organism>
<reference evidence="5 6" key="1">
    <citation type="submission" date="2021-03" db="EMBL/GenBank/DDBJ databases">
        <title>Antimicrobial resistance genes in bacteria isolated from Japanese honey, and their potential for conferring macrolide and lincosamide resistance in the American foulbrood pathogen Paenibacillus larvae.</title>
        <authorList>
            <person name="Okamoto M."/>
            <person name="Kumagai M."/>
            <person name="Kanamori H."/>
            <person name="Takamatsu D."/>
        </authorList>
    </citation>
    <scope>NUCLEOTIDE SEQUENCE [LARGE SCALE GENOMIC DNA]</scope>
    <source>
        <strain evidence="5 6">J42TS3</strain>
    </source>
</reference>